<dbReference type="EMBL" id="DS022242">
    <property type="protein sequence ID" value="EWG36662.1"/>
    <property type="molecule type" value="Genomic_DNA"/>
</dbReference>
<dbReference type="RefSeq" id="XP_018742853.1">
    <property type="nucleotide sequence ID" value="XM_018903653.1"/>
</dbReference>
<dbReference type="GeneID" id="30071567"/>
<gene>
    <name evidence="1" type="ORF">FVEG_14691</name>
</gene>
<evidence type="ECO:0000313" key="2">
    <source>
        <dbReference type="Proteomes" id="UP000009096"/>
    </source>
</evidence>
<dbReference type="OrthoDB" id="10412396at2759"/>
<accession>W7LVT7</accession>
<dbReference type="EMBL" id="CM000578">
    <property type="protein sequence ID" value="EWG36662.1"/>
    <property type="molecule type" value="Genomic_DNA"/>
</dbReference>
<protein>
    <submittedName>
        <fullName evidence="1">Uncharacterized protein</fullName>
    </submittedName>
</protein>
<dbReference type="Proteomes" id="UP000009096">
    <property type="component" value="Chromosome 1"/>
</dbReference>
<reference evidence="1 2" key="1">
    <citation type="journal article" date="2010" name="Nature">
        <title>Comparative genomics reveals mobile pathogenicity chromosomes in Fusarium.</title>
        <authorList>
            <person name="Ma L.J."/>
            <person name="van der Does H.C."/>
            <person name="Borkovich K.A."/>
            <person name="Coleman J.J."/>
            <person name="Daboussi M.J."/>
            <person name="Di Pietro A."/>
            <person name="Dufresne M."/>
            <person name="Freitag M."/>
            <person name="Grabherr M."/>
            <person name="Henrissat B."/>
            <person name="Houterman P.M."/>
            <person name="Kang S."/>
            <person name="Shim W.B."/>
            <person name="Woloshuk C."/>
            <person name="Xie X."/>
            <person name="Xu J.R."/>
            <person name="Antoniw J."/>
            <person name="Baker S.E."/>
            <person name="Bluhm B.H."/>
            <person name="Breakspear A."/>
            <person name="Brown D.W."/>
            <person name="Butchko R.A."/>
            <person name="Chapman S."/>
            <person name="Coulson R."/>
            <person name="Coutinho P.M."/>
            <person name="Danchin E.G."/>
            <person name="Diener A."/>
            <person name="Gale L.R."/>
            <person name="Gardiner D.M."/>
            <person name="Goff S."/>
            <person name="Hammond-Kosack K.E."/>
            <person name="Hilburn K."/>
            <person name="Hua-Van A."/>
            <person name="Jonkers W."/>
            <person name="Kazan K."/>
            <person name="Kodira C.D."/>
            <person name="Koehrsen M."/>
            <person name="Kumar L."/>
            <person name="Lee Y.H."/>
            <person name="Li L."/>
            <person name="Manners J.M."/>
            <person name="Miranda-Saavedra D."/>
            <person name="Mukherjee M."/>
            <person name="Park G."/>
            <person name="Park J."/>
            <person name="Park S.Y."/>
            <person name="Proctor R.H."/>
            <person name="Regev A."/>
            <person name="Ruiz-Roldan M.C."/>
            <person name="Sain D."/>
            <person name="Sakthikumar S."/>
            <person name="Sykes S."/>
            <person name="Schwartz D.C."/>
            <person name="Turgeon B.G."/>
            <person name="Wapinski I."/>
            <person name="Yoder O."/>
            <person name="Young S."/>
            <person name="Zeng Q."/>
            <person name="Zhou S."/>
            <person name="Galagan J."/>
            <person name="Cuomo C.A."/>
            <person name="Kistler H.C."/>
            <person name="Rep M."/>
        </authorList>
    </citation>
    <scope>NUCLEOTIDE SEQUENCE [LARGE SCALE GENOMIC DNA]</scope>
    <source>
        <strain evidence="2">M3125 / FGSC 7600</strain>
    </source>
</reference>
<proteinExistence type="predicted"/>
<organism evidence="1 2">
    <name type="scientific">Gibberella moniliformis (strain M3125 / FGSC 7600)</name>
    <name type="common">Maize ear and stalk rot fungus</name>
    <name type="synonym">Fusarium verticillioides</name>
    <dbReference type="NCBI Taxonomy" id="334819"/>
    <lineage>
        <taxon>Eukaryota</taxon>
        <taxon>Fungi</taxon>
        <taxon>Dikarya</taxon>
        <taxon>Ascomycota</taxon>
        <taxon>Pezizomycotina</taxon>
        <taxon>Sordariomycetes</taxon>
        <taxon>Hypocreomycetidae</taxon>
        <taxon>Hypocreales</taxon>
        <taxon>Nectriaceae</taxon>
        <taxon>Fusarium</taxon>
        <taxon>Fusarium fujikuroi species complex</taxon>
    </lineage>
</organism>
<dbReference type="AlphaFoldDB" id="W7LVT7"/>
<sequence length="214" mass="24245">MRKIAEAVTKLPLPSISLKSRQSEGIESPFELYELAQSIRRLGRYRPSRLQDIRLVTPQGDPGVDMKFLIGVLLSGLESDGVRYLDADTLYHLTLYGEALRHHTNILGLYIRQRTKGFHVNTWTPEHEIRSLAGNGFAFLQQLVSAGLYDPYPTPEFEEDGVYGFEVSSNRISTSIKKGLPHLRYFAFCLMEGGMIRCSYRGQQYIDLIGKSTP</sequence>
<dbReference type="KEGG" id="fvr:FVEG_14691"/>
<dbReference type="VEuPathDB" id="FungiDB:FVEG_14691"/>
<name>W7LVT7_GIBM7</name>
<keyword evidence="2" id="KW-1185">Reference proteome</keyword>
<evidence type="ECO:0000313" key="1">
    <source>
        <dbReference type="EMBL" id="EWG36662.1"/>
    </source>
</evidence>